<dbReference type="RefSeq" id="XP_025068066.1">
    <property type="nucleotide sequence ID" value="XM_025212281.1"/>
</dbReference>
<sequence>MRAVMASVKGLSGIGHGSGRELLGPAWTAQDAVLCYRLPCHAPVSPPNSLPVQMGAPWGRAACRCLCSPRSGHPGGNAGLVPCKAPPSTSAWTWGSQPLLPFSTPCPGHPRPCSSPPEPLCPPQYHTGAVKELFLAEALGLWALQPSCRAQHRAPWHRLGQMHGRCPGTPVRAGGCLGRAASPCSQVEKGLQPASPPQGPAQAPALGSLLWALPSPGAASAWSTLTAAARRGLDFGVFSLQTGTEPHPPGAPSLAAGTSGAGRTPSSRALAPGSGGGWVQEDRGPSAIGAVQAQNKHTIPAPRCCSCPRRRYTLRF</sequence>
<evidence type="ECO:0000313" key="2">
    <source>
        <dbReference type="Proteomes" id="UP000189705"/>
    </source>
</evidence>
<dbReference type="AlphaFoldDB" id="A0A3Q0H7N5"/>
<name>A0A3Q0H7N5_ALLSI</name>
<feature type="region of interest" description="Disordered" evidence="1">
    <location>
        <begin position="241"/>
        <end position="279"/>
    </location>
</feature>
<proteinExistence type="predicted"/>
<evidence type="ECO:0000256" key="1">
    <source>
        <dbReference type="SAM" id="MobiDB-lite"/>
    </source>
</evidence>
<reference evidence="3" key="1">
    <citation type="submission" date="2025-08" db="UniProtKB">
        <authorList>
            <consortium name="RefSeq"/>
        </authorList>
    </citation>
    <scope>IDENTIFICATION</scope>
</reference>
<accession>A0A3Q0H7N5</accession>
<keyword evidence="2" id="KW-1185">Reference proteome</keyword>
<dbReference type="GeneID" id="112551394"/>
<dbReference type="InParanoid" id="A0A3Q0H7N5"/>
<organism evidence="2 3">
    <name type="scientific">Alligator sinensis</name>
    <name type="common">Chinese alligator</name>
    <dbReference type="NCBI Taxonomy" id="38654"/>
    <lineage>
        <taxon>Eukaryota</taxon>
        <taxon>Metazoa</taxon>
        <taxon>Chordata</taxon>
        <taxon>Craniata</taxon>
        <taxon>Vertebrata</taxon>
        <taxon>Euteleostomi</taxon>
        <taxon>Archelosauria</taxon>
        <taxon>Archosauria</taxon>
        <taxon>Crocodylia</taxon>
        <taxon>Alligatoridae</taxon>
        <taxon>Alligatorinae</taxon>
        <taxon>Alligator</taxon>
    </lineage>
</organism>
<gene>
    <name evidence="3" type="primary">LOC112551394</name>
</gene>
<dbReference type="KEGG" id="asn:112551394"/>
<protein>
    <submittedName>
        <fullName evidence="3">Uncharacterized protein LOC112551394</fullName>
    </submittedName>
</protein>
<evidence type="ECO:0000313" key="3">
    <source>
        <dbReference type="RefSeq" id="XP_025068066.1"/>
    </source>
</evidence>
<dbReference type="Proteomes" id="UP000189705">
    <property type="component" value="Unplaced"/>
</dbReference>